<accession>A0A834UEL5</accession>
<sequence>MSKDFTKGSTKDKRENAGERGSLIGNRLENEVTSDYFTPPRASSGGGDVDGGGIGGGVCGVCGGSGEG</sequence>
<comment type="caution">
    <text evidence="2">The sequence shown here is derived from an EMBL/GenBank/DDBJ whole genome shotgun (WGS) entry which is preliminary data.</text>
</comment>
<dbReference type="EMBL" id="JACSDY010000002">
    <property type="protein sequence ID" value="KAF7434525.1"/>
    <property type="molecule type" value="Genomic_DNA"/>
</dbReference>
<feature type="compositionally biased region" description="Basic and acidic residues" evidence="1">
    <location>
        <begin position="1"/>
        <end position="18"/>
    </location>
</feature>
<evidence type="ECO:0000313" key="3">
    <source>
        <dbReference type="Proteomes" id="UP000600918"/>
    </source>
</evidence>
<evidence type="ECO:0000313" key="2">
    <source>
        <dbReference type="EMBL" id="KAF7434525.1"/>
    </source>
</evidence>
<organism evidence="2 3">
    <name type="scientific">Vespula pensylvanica</name>
    <name type="common">Western yellow jacket</name>
    <name type="synonym">Wasp</name>
    <dbReference type="NCBI Taxonomy" id="30213"/>
    <lineage>
        <taxon>Eukaryota</taxon>
        <taxon>Metazoa</taxon>
        <taxon>Ecdysozoa</taxon>
        <taxon>Arthropoda</taxon>
        <taxon>Hexapoda</taxon>
        <taxon>Insecta</taxon>
        <taxon>Pterygota</taxon>
        <taxon>Neoptera</taxon>
        <taxon>Endopterygota</taxon>
        <taxon>Hymenoptera</taxon>
        <taxon>Apocrita</taxon>
        <taxon>Aculeata</taxon>
        <taxon>Vespoidea</taxon>
        <taxon>Vespidae</taxon>
        <taxon>Vespinae</taxon>
        <taxon>Vespula</taxon>
    </lineage>
</organism>
<keyword evidence="3" id="KW-1185">Reference proteome</keyword>
<protein>
    <submittedName>
        <fullName evidence="2">Uncharacterized protein</fullName>
    </submittedName>
</protein>
<gene>
    <name evidence="2" type="ORF">H0235_002716</name>
</gene>
<feature type="compositionally biased region" description="Gly residues" evidence="1">
    <location>
        <begin position="44"/>
        <end position="53"/>
    </location>
</feature>
<reference evidence="2" key="1">
    <citation type="journal article" date="2020" name="G3 (Bethesda)">
        <title>High-Quality Assemblies for Three Invasive Social Wasps from the &lt;i&gt;Vespula&lt;/i&gt; Genus.</title>
        <authorList>
            <person name="Harrop T.W.R."/>
            <person name="Guhlin J."/>
            <person name="McLaughlin G.M."/>
            <person name="Permina E."/>
            <person name="Stockwell P."/>
            <person name="Gilligan J."/>
            <person name="Le Lec M.F."/>
            <person name="Gruber M.A.M."/>
            <person name="Quinn O."/>
            <person name="Lovegrove M."/>
            <person name="Duncan E.J."/>
            <person name="Remnant E.J."/>
            <person name="Van Eeckhoven J."/>
            <person name="Graham B."/>
            <person name="Knapp R.A."/>
            <person name="Langford K.W."/>
            <person name="Kronenberg Z."/>
            <person name="Press M.O."/>
            <person name="Eacker S.M."/>
            <person name="Wilson-Rankin E.E."/>
            <person name="Purcell J."/>
            <person name="Lester P.J."/>
            <person name="Dearden P.K."/>
        </authorList>
    </citation>
    <scope>NUCLEOTIDE SEQUENCE</scope>
    <source>
        <strain evidence="2">Volc-1</strain>
    </source>
</reference>
<evidence type="ECO:0000256" key="1">
    <source>
        <dbReference type="SAM" id="MobiDB-lite"/>
    </source>
</evidence>
<dbReference type="AlphaFoldDB" id="A0A834UEL5"/>
<proteinExistence type="predicted"/>
<feature type="region of interest" description="Disordered" evidence="1">
    <location>
        <begin position="1"/>
        <end position="53"/>
    </location>
</feature>
<name>A0A834UEL5_VESPE</name>
<dbReference type="Proteomes" id="UP000600918">
    <property type="component" value="Unassembled WGS sequence"/>
</dbReference>